<evidence type="ECO:0000259" key="8">
    <source>
        <dbReference type="PROSITE" id="PS50110"/>
    </source>
</evidence>
<sequence>MKILIIEDELELRETLQEFLRQERYVVEVAGTLNDGLEKIMLYDYDCILLDIMLPDGNGLTLLEELKKCGKTENLIIISAKDAVEDKVQGIELGADDYLAKPFHLLELNARIKGLIRRKMANGAMQIRLGNVCLTPDKFEVRVEDRLLELKRKEYDILHHLMTRPDRLVDKAALAEAVWGDYIDQADNYDFIYAQIKNLRKQMNDAGASIEIKSVYGFGYKLTEKEEESR</sequence>
<keyword evidence="2" id="KW-0902">Two-component regulatory system</keyword>
<dbReference type="GO" id="GO:0005829">
    <property type="term" value="C:cytosol"/>
    <property type="evidence" value="ECO:0007669"/>
    <property type="project" value="TreeGrafter"/>
</dbReference>
<dbReference type="Gene3D" id="1.10.10.10">
    <property type="entry name" value="Winged helix-like DNA-binding domain superfamily/Winged helix DNA-binding domain"/>
    <property type="match status" value="1"/>
</dbReference>
<dbReference type="CDD" id="cd00383">
    <property type="entry name" value="trans_reg_C"/>
    <property type="match status" value="1"/>
</dbReference>
<dbReference type="GO" id="GO:0000976">
    <property type="term" value="F:transcription cis-regulatory region binding"/>
    <property type="evidence" value="ECO:0007669"/>
    <property type="project" value="TreeGrafter"/>
</dbReference>
<feature type="DNA-binding region" description="OmpR/PhoB-type" evidence="7">
    <location>
        <begin position="124"/>
        <end position="224"/>
    </location>
</feature>
<evidence type="ECO:0000256" key="6">
    <source>
        <dbReference type="PROSITE-ProRule" id="PRU00169"/>
    </source>
</evidence>
<dbReference type="InterPro" id="IPR039420">
    <property type="entry name" value="WalR-like"/>
</dbReference>
<evidence type="ECO:0000313" key="11">
    <source>
        <dbReference type="Proteomes" id="UP000245462"/>
    </source>
</evidence>
<dbReference type="Gene3D" id="3.40.50.2300">
    <property type="match status" value="1"/>
</dbReference>
<dbReference type="GO" id="GO:0000156">
    <property type="term" value="F:phosphorelay response regulator activity"/>
    <property type="evidence" value="ECO:0007669"/>
    <property type="project" value="TreeGrafter"/>
</dbReference>
<dbReference type="RefSeq" id="WP_116679111.1">
    <property type="nucleotide sequence ID" value="NZ_JBGYUN010000118.1"/>
</dbReference>
<dbReference type="PROSITE" id="PS50110">
    <property type="entry name" value="RESPONSE_REGULATORY"/>
    <property type="match status" value="1"/>
</dbReference>
<evidence type="ECO:0000259" key="9">
    <source>
        <dbReference type="PROSITE" id="PS51755"/>
    </source>
</evidence>
<dbReference type="SMART" id="SM00862">
    <property type="entry name" value="Trans_reg_C"/>
    <property type="match status" value="1"/>
</dbReference>
<evidence type="ECO:0000256" key="4">
    <source>
        <dbReference type="ARBA" id="ARBA00023125"/>
    </source>
</evidence>
<dbReference type="PROSITE" id="PS51755">
    <property type="entry name" value="OMPR_PHOB"/>
    <property type="match status" value="1"/>
</dbReference>
<dbReference type="InterPro" id="IPR036388">
    <property type="entry name" value="WH-like_DNA-bd_sf"/>
</dbReference>
<dbReference type="Pfam" id="PF00072">
    <property type="entry name" value="Response_reg"/>
    <property type="match status" value="1"/>
</dbReference>
<dbReference type="Proteomes" id="UP000245462">
    <property type="component" value="Unassembled WGS sequence"/>
</dbReference>
<dbReference type="GO" id="GO:0006355">
    <property type="term" value="P:regulation of DNA-templated transcription"/>
    <property type="evidence" value="ECO:0007669"/>
    <property type="project" value="InterPro"/>
</dbReference>
<gene>
    <name evidence="10" type="ORF">C7382_10649</name>
</gene>
<feature type="domain" description="Response regulatory" evidence="8">
    <location>
        <begin position="2"/>
        <end position="116"/>
    </location>
</feature>
<dbReference type="SMART" id="SM00448">
    <property type="entry name" value="REC"/>
    <property type="match status" value="1"/>
</dbReference>
<evidence type="ECO:0000256" key="3">
    <source>
        <dbReference type="ARBA" id="ARBA00023015"/>
    </source>
</evidence>
<dbReference type="GeneID" id="94550557"/>
<name>A0A2U1FHE5_9PORP</name>
<feature type="modified residue" description="4-aspartylphosphate" evidence="6">
    <location>
        <position position="51"/>
    </location>
</feature>
<feature type="domain" description="OmpR/PhoB-type" evidence="9">
    <location>
        <begin position="124"/>
        <end position="224"/>
    </location>
</feature>
<keyword evidence="5" id="KW-0804">Transcription</keyword>
<dbReference type="InterPro" id="IPR011006">
    <property type="entry name" value="CheY-like_superfamily"/>
</dbReference>
<dbReference type="SUPFAM" id="SSF52172">
    <property type="entry name" value="CheY-like"/>
    <property type="match status" value="1"/>
</dbReference>
<dbReference type="Gene3D" id="6.10.250.690">
    <property type="match status" value="1"/>
</dbReference>
<evidence type="ECO:0000256" key="5">
    <source>
        <dbReference type="ARBA" id="ARBA00023163"/>
    </source>
</evidence>
<keyword evidence="4 7" id="KW-0238">DNA-binding</keyword>
<keyword evidence="11" id="KW-1185">Reference proteome</keyword>
<dbReference type="AlphaFoldDB" id="A0A2U1FHE5"/>
<proteinExistence type="predicted"/>
<dbReference type="GO" id="GO:0032993">
    <property type="term" value="C:protein-DNA complex"/>
    <property type="evidence" value="ECO:0007669"/>
    <property type="project" value="TreeGrafter"/>
</dbReference>
<accession>A0A2U1FHE5</accession>
<dbReference type="OrthoDB" id="9790442at2"/>
<protein>
    <submittedName>
        <fullName evidence="10">DNA-binding response OmpR family regulator</fullName>
    </submittedName>
</protein>
<dbReference type="Pfam" id="PF00486">
    <property type="entry name" value="Trans_reg_C"/>
    <property type="match status" value="1"/>
</dbReference>
<evidence type="ECO:0000313" key="10">
    <source>
        <dbReference type="EMBL" id="PVZ11587.1"/>
    </source>
</evidence>
<reference evidence="10 11" key="1">
    <citation type="submission" date="2018-04" db="EMBL/GenBank/DDBJ databases">
        <title>Genomic Encyclopedia of Type Strains, Phase IV (KMG-IV): sequencing the most valuable type-strain genomes for metagenomic binning, comparative biology and taxonomic classification.</title>
        <authorList>
            <person name="Goeker M."/>
        </authorList>
    </citation>
    <scope>NUCLEOTIDE SEQUENCE [LARGE SCALE GENOMIC DNA]</scope>
    <source>
        <strain evidence="10 11">DSM 28520</strain>
    </source>
</reference>
<dbReference type="PANTHER" id="PTHR48111">
    <property type="entry name" value="REGULATOR OF RPOS"/>
    <property type="match status" value="1"/>
</dbReference>
<comment type="caution">
    <text evidence="10">The sequence shown here is derived from an EMBL/GenBank/DDBJ whole genome shotgun (WGS) entry which is preliminary data.</text>
</comment>
<evidence type="ECO:0000256" key="1">
    <source>
        <dbReference type="ARBA" id="ARBA00022553"/>
    </source>
</evidence>
<keyword evidence="3" id="KW-0805">Transcription regulation</keyword>
<evidence type="ECO:0000256" key="7">
    <source>
        <dbReference type="PROSITE-ProRule" id="PRU01091"/>
    </source>
</evidence>
<dbReference type="PANTHER" id="PTHR48111:SF22">
    <property type="entry name" value="REGULATOR OF RPOS"/>
    <property type="match status" value="1"/>
</dbReference>
<dbReference type="InterPro" id="IPR001867">
    <property type="entry name" value="OmpR/PhoB-type_DNA-bd"/>
</dbReference>
<dbReference type="InterPro" id="IPR001789">
    <property type="entry name" value="Sig_transdc_resp-reg_receiver"/>
</dbReference>
<organism evidence="10 11">
    <name type="scientific">Porphyromonas loveana</name>
    <dbReference type="NCBI Taxonomy" id="1884669"/>
    <lineage>
        <taxon>Bacteria</taxon>
        <taxon>Pseudomonadati</taxon>
        <taxon>Bacteroidota</taxon>
        <taxon>Bacteroidia</taxon>
        <taxon>Bacteroidales</taxon>
        <taxon>Porphyromonadaceae</taxon>
        <taxon>Porphyromonas</taxon>
    </lineage>
</organism>
<keyword evidence="1 6" id="KW-0597">Phosphoprotein</keyword>
<evidence type="ECO:0000256" key="2">
    <source>
        <dbReference type="ARBA" id="ARBA00023012"/>
    </source>
</evidence>
<dbReference type="EMBL" id="QEKY01000006">
    <property type="protein sequence ID" value="PVZ11587.1"/>
    <property type="molecule type" value="Genomic_DNA"/>
</dbReference>